<evidence type="ECO:0000256" key="4">
    <source>
        <dbReference type="ARBA" id="ARBA00023136"/>
    </source>
</evidence>
<feature type="transmembrane region" description="Helical" evidence="5">
    <location>
        <begin position="175"/>
        <end position="194"/>
    </location>
</feature>
<dbReference type="PANTHER" id="PTHR23508">
    <property type="entry name" value="CARBOXYLIC ACID TRANSPORTER PROTEIN HOMOLOG"/>
    <property type="match status" value="1"/>
</dbReference>
<dbReference type="RefSeq" id="WP_096362255.1">
    <property type="nucleotide sequence ID" value="NZ_AP017657.1"/>
</dbReference>
<evidence type="ECO:0000259" key="6">
    <source>
        <dbReference type="PROSITE" id="PS50850"/>
    </source>
</evidence>
<sequence length="416" mass="43695">MSASQEIKSWDTDYEWKVVLLLALGFGLVGLDRWILAPLYPFIAADLGLAEGDIGYLAGVLGIVWGLFAIFAGRLSDRIGHRKVLIPSIILFSLMSGFSGLAHSLTFLVVIRSLMGATEGAFCPTSFAATAAASKPERRGFNLGLQQSGFALFGFALAPMVATQLLTVVPSWREVFWVVAIPGFLVALLLYFVLRDPGNAPAAGLVGIEEAAPVKWMEALKSRNIIVCMMALICAMACVFVLGAMVPIYLMNVIRLSPQEMGIVTSAMGFGGFIGQFSWPGLSDKFGRKPLAIIGFLAAAVSVYWFSQIGADTTLLFVALFITSFFCLGNVALITGPIATESAPAGLVAASIGIVVGAGEIFGGGVAPAIAGFVANNFGLPSVLTVALTGVSIGVFVCLLLKETAPLRVGNRPATT</sequence>
<feature type="transmembrane region" description="Helical" evidence="5">
    <location>
        <begin position="380"/>
        <end position="401"/>
    </location>
</feature>
<dbReference type="InterPro" id="IPR020846">
    <property type="entry name" value="MFS_dom"/>
</dbReference>
<dbReference type="Pfam" id="PF07690">
    <property type="entry name" value="MFS_1"/>
    <property type="match status" value="1"/>
</dbReference>
<dbReference type="KEGG" id="sclo:SCLO_3000800"/>
<feature type="transmembrane region" description="Helical" evidence="5">
    <location>
        <begin position="225"/>
        <end position="249"/>
    </location>
</feature>
<feature type="transmembrane region" description="Helical" evidence="5">
    <location>
        <begin position="54"/>
        <end position="72"/>
    </location>
</feature>
<geneLocation type="plasmid" evidence="8">
    <name>psclo_3 dna</name>
</geneLocation>
<evidence type="ECO:0000256" key="1">
    <source>
        <dbReference type="ARBA" id="ARBA00004141"/>
    </source>
</evidence>
<dbReference type="PANTHER" id="PTHR23508:SF10">
    <property type="entry name" value="CARBOXYLIC ACID TRANSPORTER PROTEIN HOMOLOG"/>
    <property type="match status" value="1"/>
</dbReference>
<keyword evidence="3 5" id="KW-1133">Transmembrane helix</keyword>
<keyword evidence="8" id="KW-1185">Reference proteome</keyword>
<proteinExistence type="predicted"/>
<keyword evidence="2 5" id="KW-0812">Transmembrane</keyword>
<organism evidence="7 8">
    <name type="scientific">Sphingobium cloacae</name>
    <dbReference type="NCBI Taxonomy" id="120107"/>
    <lineage>
        <taxon>Bacteria</taxon>
        <taxon>Pseudomonadati</taxon>
        <taxon>Pseudomonadota</taxon>
        <taxon>Alphaproteobacteria</taxon>
        <taxon>Sphingomonadales</taxon>
        <taxon>Sphingomonadaceae</taxon>
        <taxon>Sphingobium</taxon>
    </lineage>
</organism>
<feature type="transmembrane region" description="Helical" evidence="5">
    <location>
        <begin position="347"/>
        <end position="374"/>
    </location>
</feature>
<keyword evidence="7" id="KW-0614">Plasmid</keyword>
<evidence type="ECO:0000313" key="7">
    <source>
        <dbReference type="EMBL" id="BAV66747.1"/>
    </source>
</evidence>
<gene>
    <name evidence="7" type="ORF">SCLO_3000800</name>
</gene>
<evidence type="ECO:0000256" key="2">
    <source>
        <dbReference type="ARBA" id="ARBA00022692"/>
    </source>
</evidence>
<feature type="transmembrane region" description="Helical" evidence="5">
    <location>
        <begin position="18"/>
        <end position="42"/>
    </location>
</feature>
<dbReference type="SUPFAM" id="SSF103473">
    <property type="entry name" value="MFS general substrate transporter"/>
    <property type="match status" value="1"/>
</dbReference>
<dbReference type="InterPro" id="IPR036259">
    <property type="entry name" value="MFS_trans_sf"/>
</dbReference>
<dbReference type="GO" id="GO:0005886">
    <property type="term" value="C:plasma membrane"/>
    <property type="evidence" value="ECO:0007669"/>
    <property type="project" value="TreeGrafter"/>
</dbReference>
<evidence type="ECO:0000313" key="8">
    <source>
        <dbReference type="Proteomes" id="UP000218272"/>
    </source>
</evidence>
<dbReference type="EMBL" id="AP017657">
    <property type="protein sequence ID" value="BAV66747.1"/>
    <property type="molecule type" value="Genomic_DNA"/>
</dbReference>
<feature type="transmembrane region" description="Helical" evidence="5">
    <location>
        <begin position="315"/>
        <end position="335"/>
    </location>
</feature>
<comment type="subcellular location">
    <subcellularLocation>
        <location evidence="1">Membrane</location>
        <topology evidence="1">Multi-pass membrane protein</topology>
    </subcellularLocation>
</comment>
<dbReference type="PROSITE" id="PS50850">
    <property type="entry name" value="MFS"/>
    <property type="match status" value="1"/>
</dbReference>
<feature type="transmembrane region" description="Helical" evidence="5">
    <location>
        <begin position="291"/>
        <end position="309"/>
    </location>
</feature>
<keyword evidence="4 5" id="KW-0472">Membrane</keyword>
<reference evidence="7 8" key="1">
    <citation type="submission" date="2016-10" db="EMBL/GenBank/DDBJ databases">
        <title>Complete Genome Sequence of the Nonylphenol-Degrading Bacterium Sphingobium cloacae JCM 10874T.</title>
        <authorList>
            <person name="Ootsuka M."/>
            <person name="Nishizawa T."/>
            <person name="Ohta H."/>
        </authorList>
    </citation>
    <scope>NUCLEOTIDE SEQUENCE [LARGE SCALE GENOMIC DNA]</scope>
    <source>
        <strain evidence="7 8">JCM 10874</strain>
        <plasmid evidence="8">psclo_3 dna</plasmid>
    </source>
</reference>
<dbReference type="Proteomes" id="UP000218272">
    <property type="component" value="Plasmid pSCLO_3"/>
</dbReference>
<dbReference type="AlphaFoldDB" id="A0A1E1F8D6"/>
<protein>
    <submittedName>
        <fullName evidence="7">MFS transporter</fullName>
    </submittedName>
</protein>
<accession>A0A1E1F8D6</accession>
<feature type="transmembrane region" description="Helical" evidence="5">
    <location>
        <begin position="84"/>
        <end position="103"/>
    </location>
</feature>
<name>A0A1E1F8D6_9SPHN</name>
<dbReference type="Gene3D" id="1.20.1250.20">
    <property type="entry name" value="MFS general substrate transporter like domains"/>
    <property type="match status" value="2"/>
</dbReference>
<evidence type="ECO:0000256" key="5">
    <source>
        <dbReference type="SAM" id="Phobius"/>
    </source>
</evidence>
<dbReference type="InterPro" id="IPR011701">
    <property type="entry name" value="MFS"/>
</dbReference>
<evidence type="ECO:0000256" key="3">
    <source>
        <dbReference type="ARBA" id="ARBA00022989"/>
    </source>
</evidence>
<feature type="domain" description="Major facilitator superfamily (MFS) profile" evidence="6">
    <location>
        <begin position="18"/>
        <end position="405"/>
    </location>
</feature>
<dbReference type="GO" id="GO:0046943">
    <property type="term" value="F:carboxylic acid transmembrane transporter activity"/>
    <property type="evidence" value="ECO:0007669"/>
    <property type="project" value="TreeGrafter"/>
</dbReference>
<dbReference type="OrthoDB" id="9807274at2"/>
<feature type="transmembrane region" description="Helical" evidence="5">
    <location>
        <begin position="261"/>
        <end position="279"/>
    </location>
</feature>